<evidence type="ECO:0000313" key="2">
    <source>
        <dbReference type="Proteomes" id="UP001239111"/>
    </source>
</evidence>
<organism evidence="1 2">
    <name type="scientific">Eretmocerus hayati</name>
    <dbReference type="NCBI Taxonomy" id="131215"/>
    <lineage>
        <taxon>Eukaryota</taxon>
        <taxon>Metazoa</taxon>
        <taxon>Ecdysozoa</taxon>
        <taxon>Arthropoda</taxon>
        <taxon>Hexapoda</taxon>
        <taxon>Insecta</taxon>
        <taxon>Pterygota</taxon>
        <taxon>Neoptera</taxon>
        <taxon>Endopterygota</taxon>
        <taxon>Hymenoptera</taxon>
        <taxon>Apocrita</taxon>
        <taxon>Proctotrupomorpha</taxon>
        <taxon>Chalcidoidea</taxon>
        <taxon>Aphelinidae</taxon>
        <taxon>Aphelininae</taxon>
        <taxon>Eretmocerus</taxon>
    </lineage>
</organism>
<reference evidence="1" key="1">
    <citation type="submission" date="2023-04" db="EMBL/GenBank/DDBJ databases">
        <title>A chromosome-level genome assembly of the parasitoid wasp Eretmocerus hayati.</title>
        <authorList>
            <person name="Zhong Y."/>
            <person name="Liu S."/>
            <person name="Liu Y."/>
        </authorList>
    </citation>
    <scope>NUCLEOTIDE SEQUENCE</scope>
    <source>
        <strain evidence="1">ZJU_SS_LIU_2023</strain>
    </source>
</reference>
<keyword evidence="2" id="KW-1185">Reference proteome</keyword>
<proteinExistence type="predicted"/>
<comment type="caution">
    <text evidence="1">The sequence shown here is derived from an EMBL/GenBank/DDBJ whole genome shotgun (WGS) entry which is preliminary data.</text>
</comment>
<sequence>SRMMSGSFYKNSTLVILLILTVKAKPMRYSSTPTSNFSPEVTEAEEAEESGSSGDNGIEVLEFETFQPCPRNPCGSNTRCEIVNGWETCSCAPGYRGWPIEGCERAQECRSDNDCPQTQRCNLDDSTCSIDDIDEDDDENEDEEINKSDVDDVDDVKHGVEDNEDDDGVENGDEEEEEEDEQDEQGGKEIEVVNEAQSGNEEDEDFSKIR</sequence>
<accession>A0ACC2NCQ6</accession>
<name>A0ACC2NCQ6_9HYME</name>
<protein>
    <submittedName>
        <fullName evidence="1">Uncharacterized protein</fullName>
    </submittedName>
</protein>
<dbReference type="EMBL" id="CM056744">
    <property type="protein sequence ID" value="KAJ8668119.1"/>
    <property type="molecule type" value="Genomic_DNA"/>
</dbReference>
<feature type="non-terminal residue" evidence="1">
    <location>
        <position position="1"/>
    </location>
</feature>
<evidence type="ECO:0000313" key="1">
    <source>
        <dbReference type="EMBL" id="KAJ8668119.1"/>
    </source>
</evidence>
<dbReference type="Proteomes" id="UP001239111">
    <property type="component" value="Chromosome 4"/>
</dbReference>
<gene>
    <name evidence="1" type="ORF">QAD02_009782</name>
</gene>